<name>A0ABV0A7T1_9FLAO</name>
<dbReference type="Proteomes" id="UP001416393">
    <property type="component" value="Unassembled WGS sequence"/>
</dbReference>
<protein>
    <recommendedName>
        <fullName evidence="3">DUF3037 domain-containing protein</fullName>
    </recommendedName>
</protein>
<sequence>MNTFFSIMYLTLNASLKEKISIGIIMANGEDVKFKISDTKLGIVKQLIPNQNYSFLKSYFKNLNNDLNSSFENNDLLNLKNDISHKWINEKYFSYLNRYSNNIVKFSEPRAIDIAFDDITFLKLFEKYIFNYDEELVIKEPKNDIVNIVRTKLYSKIRSKVNLDATINPNDFKELISPVNVNFIGENGQIVAGQTIDFSKRYVDLERDLTKYISFTKAVDYEKGGGHYFLVGNEPKKKLAQKNHAIWKHIYESNIVDYVPLSETDKIKDYIDLKGVHPYFEKRNSEE</sequence>
<gene>
    <name evidence="1" type="ORF">VP395_02410</name>
</gene>
<evidence type="ECO:0000313" key="1">
    <source>
        <dbReference type="EMBL" id="MEN3322571.1"/>
    </source>
</evidence>
<comment type="caution">
    <text evidence="1">The sequence shown here is derived from an EMBL/GenBank/DDBJ whole genome shotgun (WGS) entry which is preliminary data.</text>
</comment>
<dbReference type="EMBL" id="JAZHYP010000001">
    <property type="protein sequence ID" value="MEN3322571.1"/>
    <property type="molecule type" value="Genomic_DNA"/>
</dbReference>
<accession>A0ABV0A7T1</accession>
<evidence type="ECO:0000313" key="2">
    <source>
        <dbReference type="Proteomes" id="UP001416393"/>
    </source>
</evidence>
<proteinExistence type="predicted"/>
<reference evidence="1 2" key="1">
    <citation type="submission" date="2024-01" db="EMBL/GenBank/DDBJ databases">
        <title>Mariniflexile litorale sp. nov., isolated from the shallow sediments of the Sea of Japan.</title>
        <authorList>
            <person name="Romanenko L."/>
            <person name="Bystritskaya E."/>
            <person name="Isaeva M."/>
        </authorList>
    </citation>
    <scope>NUCLEOTIDE SEQUENCE [LARGE SCALE GENOMIC DNA]</scope>
    <source>
        <strain evidence="1 2">KCTC 32427</strain>
    </source>
</reference>
<keyword evidence="2" id="KW-1185">Reference proteome</keyword>
<evidence type="ECO:0008006" key="3">
    <source>
        <dbReference type="Google" id="ProtNLM"/>
    </source>
</evidence>
<organism evidence="1 2">
    <name type="scientific">Mariniflexile soesokkakense</name>
    <dbReference type="NCBI Taxonomy" id="1343160"/>
    <lineage>
        <taxon>Bacteria</taxon>
        <taxon>Pseudomonadati</taxon>
        <taxon>Bacteroidota</taxon>
        <taxon>Flavobacteriia</taxon>
        <taxon>Flavobacteriales</taxon>
        <taxon>Flavobacteriaceae</taxon>
        <taxon>Mariniflexile</taxon>
    </lineage>
</organism>
<dbReference type="RefSeq" id="WP_346240116.1">
    <property type="nucleotide sequence ID" value="NZ_JAZHYP010000001.1"/>
</dbReference>